<accession>A0A9Q1EPM3</accession>
<reference evidence="2" key="1">
    <citation type="journal article" date="2023" name="Science">
        <title>Genome structures resolve the early diversification of teleost fishes.</title>
        <authorList>
            <person name="Parey E."/>
            <person name="Louis A."/>
            <person name="Montfort J."/>
            <person name="Bouchez O."/>
            <person name="Roques C."/>
            <person name="Iampietro C."/>
            <person name="Lluch J."/>
            <person name="Castinel A."/>
            <person name="Donnadieu C."/>
            <person name="Desvignes T."/>
            <person name="Floi Bucao C."/>
            <person name="Jouanno E."/>
            <person name="Wen M."/>
            <person name="Mejri S."/>
            <person name="Dirks R."/>
            <person name="Jansen H."/>
            <person name="Henkel C."/>
            <person name="Chen W.J."/>
            <person name="Zahm M."/>
            <person name="Cabau C."/>
            <person name="Klopp C."/>
            <person name="Thompson A.W."/>
            <person name="Robinson-Rechavi M."/>
            <person name="Braasch I."/>
            <person name="Lecointre G."/>
            <person name="Bobe J."/>
            <person name="Postlethwait J.H."/>
            <person name="Berthelot C."/>
            <person name="Roest Crollius H."/>
            <person name="Guiguen Y."/>
        </authorList>
    </citation>
    <scope>NUCLEOTIDE SEQUENCE</scope>
    <source>
        <strain evidence="2">WJC10195</strain>
    </source>
</reference>
<dbReference type="Proteomes" id="UP001152622">
    <property type="component" value="Chromosome 14"/>
</dbReference>
<evidence type="ECO:0000313" key="3">
    <source>
        <dbReference type="Proteomes" id="UP001152622"/>
    </source>
</evidence>
<gene>
    <name evidence="2" type="ORF">SKAU_G00325470</name>
</gene>
<keyword evidence="3" id="KW-1185">Reference proteome</keyword>
<evidence type="ECO:0000256" key="1">
    <source>
        <dbReference type="SAM" id="MobiDB-lite"/>
    </source>
</evidence>
<sequence length="109" mass="12267">MKEEKSGMRGSNTEGLLRTCLIHLLQGYGGLHRARLGHYRVKGVWIHSQRTLRLSLRGLAVCSSILKSQPVKSCVSPCAVKRRQRAQDRLGHFSRAERRTESARSGDLN</sequence>
<protein>
    <submittedName>
        <fullName evidence="2">Uncharacterized protein</fullName>
    </submittedName>
</protein>
<proteinExistence type="predicted"/>
<comment type="caution">
    <text evidence="2">The sequence shown here is derived from an EMBL/GenBank/DDBJ whole genome shotgun (WGS) entry which is preliminary data.</text>
</comment>
<dbReference type="EMBL" id="JAINUF010000014">
    <property type="protein sequence ID" value="KAJ8342619.1"/>
    <property type="molecule type" value="Genomic_DNA"/>
</dbReference>
<organism evidence="2 3">
    <name type="scientific">Synaphobranchus kaupii</name>
    <name type="common">Kaup's arrowtooth eel</name>
    <dbReference type="NCBI Taxonomy" id="118154"/>
    <lineage>
        <taxon>Eukaryota</taxon>
        <taxon>Metazoa</taxon>
        <taxon>Chordata</taxon>
        <taxon>Craniata</taxon>
        <taxon>Vertebrata</taxon>
        <taxon>Euteleostomi</taxon>
        <taxon>Actinopterygii</taxon>
        <taxon>Neopterygii</taxon>
        <taxon>Teleostei</taxon>
        <taxon>Anguilliformes</taxon>
        <taxon>Synaphobranchidae</taxon>
        <taxon>Synaphobranchus</taxon>
    </lineage>
</organism>
<name>A0A9Q1EPM3_SYNKA</name>
<evidence type="ECO:0000313" key="2">
    <source>
        <dbReference type="EMBL" id="KAJ8342619.1"/>
    </source>
</evidence>
<feature type="region of interest" description="Disordered" evidence="1">
    <location>
        <begin position="85"/>
        <end position="109"/>
    </location>
</feature>
<dbReference type="AlphaFoldDB" id="A0A9Q1EPM3"/>